<name>A0A382TGT9_9ZZZZ</name>
<dbReference type="AlphaFoldDB" id="A0A382TGT9"/>
<feature type="non-terminal residue" evidence="1">
    <location>
        <position position="224"/>
    </location>
</feature>
<dbReference type="EMBL" id="UINC01136093">
    <property type="protein sequence ID" value="SVD20641.1"/>
    <property type="molecule type" value="Genomic_DNA"/>
</dbReference>
<proteinExistence type="predicted"/>
<gene>
    <name evidence="1" type="ORF">METZ01_LOCUS373495</name>
</gene>
<protein>
    <submittedName>
        <fullName evidence="1">Uncharacterized protein</fullName>
    </submittedName>
</protein>
<organism evidence="1">
    <name type="scientific">marine metagenome</name>
    <dbReference type="NCBI Taxonomy" id="408172"/>
    <lineage>
        <taxon>unclassified sequences</taxon>
        <taxon>metagenomes</taxon>
        <taxon>ecological metagenomes</taxon>
    </lineage>
</organism>
<sequence length="224" mass="24714">MVAEIACTACSGTLSDQGQQRFQCSNSSCPEGGLFMPCGYCRKHAFAISKEQMYCSNLECRAFQRKRSTCTSCNRVSAIMHNDKPVCVNRNCSSNRSVIAVCFFCSNLSFLRAPDLMFCTKSDCKHLFERVEDCSFCGVQSSVVEDRVCKNPRCQQANKPMESCPKCEARTLWRRATGEETCLNDECDYAGDSSSNSGTHHDVPVVESTIFSLGDGKSVGDGKE</sequence>
<evidence type="ECO:0000313" key="1">
    <source>
        <dbReference type="EMBL" id="SVD20641.1"/>
    </source>
</evidence>
<reference evidence="1" key="1">
    <citation type="submission" date="2018-05" db="EMBL/GenBank/DDBJ databases">
        <authorList>
            <person name="Lanie J.A."/>
            <person name="Ng W.-L."/>
            <person name="Kazmierczak K.M."/>
            <person name="Andrzejewski T.M."/>
            <person name="Davidsen T.M."/>
            <person name="Wayne K.J."/>
            <person name="Tettelin H."/>
            <person name="Glass J.I."/>
            <person name="Rusch D."/>
            <person name="Podicherti R."/>
            <person name="Tsui H.-C.T."/>
            <person name="Winkler M.E."/>
        </authorList>
    </citation>
    <scope>NUCLEOTIDE SEQUENCE</scope>
</reference>
<accession>A0A382TGT9</accession>